<dbReference type="Gene3D" id="1.20.1280.290">
    <property type="match status" value="1"/>
</dbReference>
<keyword evidence="6" id="KW-0677">Repeat</keyword>
<comment type="caution">
    <text evidence="10">The sequence shown here is derived from an EMBL/GenBank/DDBJ whole genome shotgun (WGS) entry which is preliminary data.</text>
</comment>
<evidence type="ECO:0000256" key="9">
    <source>
        <dbReference type="SAM" id="Phobius"/>
    </source>
</evidence>
<dbReference type="Proteomes" id="UP000826271">
    <property type="component" value="Unassembled WGS sequence"/>
</dbReference>
<organism evidence="10 11">
    <name type="scientific">Buddleja alternifolia</name>
    <dbReference type="NCBI Taxonomy" id="168488"/>
    <lineage>
        <taxon>Eukaryota</taxon>
        <taxon>Viridiplantae</taxon>
        <taxon>Streptophyta</taxon>
        <taxon>Embryophyta</taxon>
        <taxon>Tracheophyta</taxon>
        <taxon>Spermatophyta</taxon>
        <taxon>Magnoliopsida</taxon>
        <taxon>eudicotyledons</taxon>
        <taxon>Gunneridae</taxon>
        <taxon>Pentapetalae</taxon>
        <taxon>asterids</taxon>
        <taxon>lamiids</taxon>
        <taxon>Lamiales</taxon>
        <taxon>Scrophulariaceae</taxon>
        <taxon>Buddlejeae</taxon>
        <taxon>Buddleja</taxon>
    </lineage>
</organism>
<gene>
    <name evidence="10" type="ORF">BUALT_Bualt07G0092300</name>
</gene>
<accession>A0AAV6XDT5</accession>
<dbReference type="InterPro" id="IPR047664">
    <property type="entry name" value="SWEET"/>
</dbReference>
<keyword evidence="5 9" id="KW-0812">Transmembrane</keyword>
<evidence type="ECO:0000256" key="3">
    <source>
        <dbReference type="ARBA" id="ARBA00022448"/>
    </source>
</evidence>
<keyword evidence="11" id="KW-1185">Reference proteome</keyword>
<dbReference type="GO" id="GO:0016020">
    <property type="term" value="C:membrane"/>
    <property type="evidence" value="ECO:0007669"/>
    <property type="project" value="InterPro"/>
</dbReference>
<feature type="transmembrane region" description="Helical" evidence="9">
    <location>
        <begin position="30"/>
        <end position="49"/>
    </location>
</feature>
<evidence type="ECO:0000256" key="2">
    <source>
        <dbReference type="ARBA" id="ARBA00007809"/>
    </source>
</evidence>
<dbReference type="GO" id="GO:0051119">
    <property type="term" value="F:sugar transmembrane transporter activity"/>
    <property type="evidence" value="ECO:0007669"/>
    <property type="project" value="InterPro"/>
</dbReference>
<comment type="similarity">
    <text evidence="2">Belongs to the SWEET sugar transporter family.</text>
</comment>
<evidence type="ECO:0000256" key="6">
    <source>
        <dbReference type="ARBA" id="ARBA00022737"/>
    </source>
</evidence>
<name>A0AAV6XDT5_9LAMI</name>
<keyword evidence="3" id="KW-0813">Transport</keyword>
<evidence type="ECO:0000256" key="5">
    <source>
        <dbReference type="ARBA" id="ARBA00022692"/>
    </source>
</evidence>
<keyword evidence="8 9" id="KW-0472">Membrane</keyword>
<evidence type="ECO:0000256" key="4">
    <source>
        <dbReference type="ARBA" id="ARBA00022597"/>
    </source>
</evidence>
<dbReference type="GO" id="GO:0012505">
    <property type="term" value="C:endomembrane system"/>
    <property type="evidence" value="ECO:0007669"/>
    <property type="project" value="UniProtKB-SubCell"/>
</dbReference>
<dbReference type="EMBL" id="WHWC01000007">
    <property type="protein sequence ID" value="KAG8379475.1"/>
    <property type="molecule type" value="Genomic_DNA"/>
</dbReference>
<dbReference type="PANTHER" id="PTHR10791">
    <property type="entry name" value="RAG1-ACTIVATING PROTEIN 1"/>
    <property type="match status" value="1"/>
</dbReference>
<dbReference type="PANTHER" id="PTHR10791:SF22">
    <property type="entry name" value="BIDIRECTIONAL SUGAR TRANSPORTER SWEET11"/>
    <property type="match status" value="1"/>
</dbReference>
<proteinExistence type="inferred from homology"/>
<sequence>MPFLLSLFLTLSAVMWFFYGLLINDYNIAIPNVLGFSFGVIQMVLYAKYRNSGRTNEQKFLQVQKQVVVLDEQKIPELSEEIIEIVKLSALLRSEKIQVPPQLNSHEVEAQQHQNLPNGIEV</sequence>
<evidence type="ECO:0000256" key="7">
    <source>
        <dbReference type="ARBA" id="ARBA00022989"/>
    </source>
</evidence>
<evidence type="ECO:0000313" key="10">
    <source>
        <dbReference type="EMBL" id="KAG8379475.1"/>
    </source>
</evidence>
<keyword evidence="7 9" id="KW-1133">Transmembrane helix</keyword>
<dbReference type="Pfam" id="PF03083">
    <property type="entry name" value="MtN3_slv"/>
    <property type="match status" value="1"/>
</dbReference>
<dbReference type="AlphaFoldDB" id="A0AAV6XDT5"/>
<keyword evidence="4" id="KW-0762">Sugar transport</keyword>
<reference evidence="10" key="1">
    <citation type="submission" date="2019-10" db="EMBL/GenBank/DDBJ databases">
        <authorList>
            <person name="Zhang R."/>
            <person name="Pan Y."/>
            <person name="Wang J."/>
            <person name="Ma R."/>
            <person name="Yu S."/>
        </authorList>
    </citation>
    <scope>NUCLEOTIDE SEQUENCE</scope>
    <source>
        <strain evidence="10">LA-IB0</strain>
        <tissue evidence="10">Leaf</tissue>
    </source>
</reference>
<evidence type="ECO:0000313" key="11">
    <source>
        <dbReference type="Proteomes" id="UP000826271"/>
    </source>
</evidence>
<evidence type="ECO:0000256" key="8">
    <source>
        <dbReference type="ARBA" id="ARBA00023136"/>
    </source>
</evidence>
<protein>
    <submittedName>
        <fullName evidence="10">Uncharacterized protein</fullName>
    </submittedName>
</protein>
<evidence type="ECO:0000256" key="1">
    <source>
        <dbReference type="ARBA" id="ARBA00004127"/>
    </source>
</evidence>
<comment type="subcellular location">
    <subcellularLocation>
        <location evidence="1">Endomembrane system</location>
        <topology evidence="1">Multi-pass membrane protein</topology>
    </subcellularLocation>
</comment>
<dbReference type="InterPro" id="IPR004316">
    <property type="entry name" value="SWEET_rpt"/>
</dbReference>